<name>A0A8B7P160_HYAAZ</name>
<gene>
    <name evidence="3" type="primary">LOC108676281</name>
</gene>
<keyword evidence="2" id="KW-1185">Reference proteome</keyword>
<keyword evidence="1" id="KW-0732">Signal</keyword>
<organism evidence="2 3">
    <name type="scientific">Hyalella azteca</name>
    <name type="common">Amphipod</name>
    <dbReference type="NCBI Taxonomy" id="294128"/>
    <lineage>
        <taxon>Eukaryota</taxon>
        <taxon>Metazoa</taxon>
        <taxon>Ecdysozoa</taxon>
        <taxon>Arthropoda</taxon>
        <taxon>Crustacea</taxon>
        <taxon>Multicrustacea</taxon>
        <taxon>Malacostraca</taxon>
        <taxon>Eumalacostraca</taxon>
        <taxon>Peracarida</taxon>
        <taxon>Amphipoda</taxon>
        <taxon>Senticaudata</taxon>
        <taxon>Talitrida</taxon>
        <taxon>Talitroidea</taxon>
        <taxon>Hyalellidae</taxon>
        <taxon>Hyalella</taxon>
    </lineage>
</organism>
<evidence type="ECO:0000256" key="1">
    <source>
        <dbReference type="SAM" id="SignalP"/>
    </source>
</evidence>
<reference evidence="3" key="1">
    <citation type="submission" date="2025-08" db="UniProtKB">
        <authorList>
            <consortium name="RefSeq"/>
        </authorList>
    </citation>
    <scope>IDENTIFICATION</scope>
    <source>
        <tissue evidence="3">Whole organism</tissue>
    </source>
</reference>
<dbReference type="RefSeq" id="XP_018019829.1">
    <property type="nucleotide sequence ID" value="XM_018164340.2"/>
</dbReference>
<feature type="chain" id="PRO_5034077134" evidence="1">
    <location>
        <begin position="18"/>
        <end position="145"/>
    </location>
</feature>
<dbReference type="KEGG" id="hazt:108676281"/>
<evidence type="ECO:0000313" key="2">
    <source>
        <dbReference type="Proteomes" id="UP000694843"/>
    </source>
</evidence>
<proteinExistence type="predicted"/>
<dbReference type="AlphaFoldDB" id="A0A8B7P160"/>
<accession>A0A8B7P160</accession>
<evidence type="ECO:0000313" key="3">
    <source>
        <dbReference type="RefSeq" id="XP_018019829.1"/>
    </source>
</evidence>
<dbReference type="GeneID" id="108676281"/>
<sequence>MARVLVFLIAVVAAASAQTTGTDCSNALSKAFSRIRVGNCNSKHIVDLKTSAMNPKCKNMEVYPGTYDAAICDKILAAFFKCSGTSSGLLRQDGKFDTAVFNSQVLGGKCSANPKYQTAYIKCEADTMKNFNYIRLVACLQAAMK</sequence>
<dbReference type="Proteomes" id="UP000694843">
    <property type="component" value="Unplaced"/>
</dbReference>
<protein>
    <submittedName>
        <fullName evidence="3">Uncharacterized protein LOC108676281</fullName>
    </submittedName>
</protein>
<feature type="signal peptide" evidence="1">
    <location>
        <begin position="1"/>
        <end position="17"/>
    </location>
</feature>